<dbReference type="AlphaFoldDB" id="A0A9Q0GCW7"/>
<evidence type="ECO:0008006" key="3">
    <source>
        <dbReference type="Google" id="ProtNLM"/>
    </source>
</evidence>
<accession>A0A9Q0GCW7</accession>
<protein>
    <recommendedName>
        <fullName evidence="3">DUF4283 domain-containing protein</fullName>
    </recommendedName>
</protein>
<dbReference type="PANTHER" id="PTHR34427:SF5">
    <property type="entry name" value="DUF4283 DOMAIN-CONTAINING PROTEIN"/>
    <property type="match status" value="1"/>
</dbReference>
<proteinExistence type="predicted"/>
<keyword evidence="2" id="KW-1185">Reference proteome</keyword>
<comment type="caution">
    <text evidence="1">The sequence shown here is derived from an EMBL/GenBank/DDBJ whole genome shotgun (WGS) entry which is preliminary data.</text>
</comment>
<gene>
    <name evidence="1" type="ORF">Tsubulata_005935</name>
</gene>
<dbReference type="OrthoDB" id="861279at2759"/>
<sequence length="312" mass="34736">MDVYIPNKLSRAGRRFAFVRYRNNVHIPSLLNSINSKHVDNVELVATVAKTRHEGKGKLNGKGNAASRLSDSVDMGRYANSDRSFVEAVRMPRSPVLVPGRVMKDDAQPPANSAFLAKYNCPPWLKCCALGVLKNPMPFQNLLDLFPANESPVINVILIGGVSFLFRFKSVADLNETYGNQPTWFNQLFTSFRQWREGDAATNRLCWVLVKGTPPSAWSEDFFRLLVSGFRSMVDWSSESRSLVRMDVAEVLILTSANSSINKDLAVKIGDKSSIISIAESQYNPLDWVWSKPTTTASSSFSQGRAPADEDH</sequence>
<name>A0A9Q0GCW7_9ROSI</name>
<evidence type="ECO:0000313" key="2">
    <source>
        <dbReference type="Proteomes" id="UP001141552"/>
    </source>
</evidence>
<organism evidence="1 2">
    <name type="scientific">Turnera subulata</name>
    <dbReference type="NCBI Taxonomy" id="218843"/>
    <lineage>
        <taxon>Eukaryota</taxon>
        <taxon>Viridiplantae</taxon>
        <taxon>Streptophyta</taxon>
        <taxon>Embryophyta</taxon>
        <taxon>Tracheophyta</taxon>
        <taxon>Spermatophyta</taxon>
        <taxon>Magnoliopsida</taxon>
        <taxon>eudicotyledons</taxon>
        <taxon>Gunneridae</taxon>
        <taxon>Pentapetalae</taxon>
        <taxon>rosids</taxon>
        <taxon>fabids</taxon>
        <taxon>Malpighiales</taxon>
        <taxon>Passifloraceae</taxon>
        <taxon>Turnera</taxon>
    </lineage>
</organism>
<reference evidence="1" key="1">
    <citation type="submission" date="2022-02" db="EMBL/GenBank/DDBJ databases">
        <authorList>
            <person name="Henning P.M."/>
            <person name="McCubbin A.G."/>
            <person name="Shore J.S."/>
        </authorList>
    </citation>
    <scope>NUCLEOTIDE SEQUENCE</scope>
    <source>
        <strain evidence="1">F60SS</strain>
        <tissue evidence="1">Leaves</tissue>
    </source>
</reference>
<dbReference type="EMBL" id="JAKUCV010001446">
    <property type="protein sequence ID" value="KAJ4846339.1"/>
    <property type="molecule type" value="Genomic_DNA"/>
</dbReference>
<reference evidence="1" key="2">
    <citation type="journal article" date="2023" name="Plants (Basel)">
        <title>Annotation of the Turnera subulata (Passifloraceae) Draft Genome Reveals the S-Locus Evolved after the Divergence of Turneroideae from Passifloroideae in a Stepwise Manner.</title>
        <authorList>
            <person name="Henning P.M."/>
            <person name="Roalson E.H."/>
            <person name="Mir W."/>
            <person name="McCubbin A.G."/>
            <person name="Shore J.S."/>
        </authorList>
    </citation>
    <scope>NUCLEOTIDE SEQUENCE</scope>
    <source>
        <strain evidence="1">F60SS</strain>
    </source>
</reference>
<dbReference type="PANTHER" id="PTHR34427">
    <property type="entry name" value="DUF4283 DOMAIN PROTEIN"/>
    <property type="match status" value="1"/>
</dbReference>
<evidence type="ECO:0000313" key="1">
    <source>
        <dbReference type="EMBL" id="KAJ4846339.1"/>
    </source>
</evidence>
<dbReference type="Proteomes" id="UP001141552">
    <property type="component" value="Unassembled WGS sequence"/>
</dbReference>